<keyword evidence="5" id="KW-0677">Repeat</keyword>
<proteinExistence type="predicted"/>
<evidence type="ECO:0000256" key="2">
    <source>
        <dbReference type="ARBA" id="ARBA00022614"/>
    </source>
</evidence>
<keyword evidence="4" id="KW-0732">Signal</keyword>
<dbReference type="EMBL" id="QJKJ01005805">
    <property type="protein sequence ID" value="RDX88929.1"/>
    <property type="molecule type" value="Genomic_DNA"/>
</dbReference>
<name>A0A371GEC1_MUCPR</name>
<protein>
    <recommendedName>
        <fullName evidence="10">Leucine-rich repeat-containing N-terminal plant-type domain-containing protein</fullName>
    </recommendedName>
</protein>
<evidence type="ECO:0000256" key="7">
    <source>
        <dbReference type="ARBA" id="ARBA00023136"/>
    </source>
</evidence>
<keyword evidence="6" id="KW-1133">Transmembrane helix</keyword>
<feature type="non-terminal residue" evidence="11">
    <location>
        <position position="1"/>
    </location>
</feature>
<evidence type="ECO:0000256" key="4">
    <source>
        <dbReference type="ARBA" id="ARBA00022729"/>
    </source>
</evidence>
<gene>
    <name evidence="11" type="ORF">CR513_29412</name>
</gene>
<evidence type="ECO:0000256" key="6">
    <source>
        <dbReference type="ARBA" id="ARBA00022989"/>
    </source>
</evidence>
<dbReference type="InterPro" id="IPR013210">
    <property type="entry name" value="LRR_N_plant-typ"/>
</dbReference>
<dbReference type="Pfam" id="PF08263">
    <property type="entry name" value="LRRNT_2"/>
    <property type="match status" value="1"/>
</dbReference>
<accession>A0A371GEC1</accession>
<keyword evidence="9" id="KW-0325">Glycoprotein</keyword>
<dbReference type="Gene3D" id="3.80.10.10">
    <property type="entry name" value="Ribonuclease Inhibitor"/>
    <property type="match status" value="1"/>
</dbReference>
<dbReference type="Proteomes" id="UP000257109">
    <property type="component" value="Unassembled WGS sequence"/>
</dbReference>
<dbReference type="PANTHER" id="PTHR48063">
    <property type="entry name" value="LRR RECEPTOR-LIKE KINASE"/>
    <property type="match status" value="1"/>
</dbReference>
<evidence type="ECO:0000256" key="3">
    <source>
        <dbReference type="ARBA" id="ARBA00022692"/>
    </source>
</evidence>
<dbReference type="InterPro" id="IPR046956">
    <property type="entry name" value="RLP23-like"/>
</dbReference>
<organism evidence="11 12">
    <name type="scientific">Mucuna pruriens</name>
    <name type="common">Velvet bean</name>
    <name type="synonym">Dolichos pruriens</name>
    <dbReference type="NCBI Taxonomy" id="157652"/>
    <lineage>
        <taxon>Eukaryota</taxon>
        <taxon>Viridiplantae</taxon>
        <taxon>Streptophyta</taxon>
        <taxon>Embryophyta</taxon>
        <taxon>Tracheophyta</taxon>
        <taxon>Spermatophyta</taxon>
        <taxon>Magnoliopsida</taxon>
        <taxon>eudicotyledons</taxon>
        <taxon>Gunneridae</taxon>
        <taxon>Pentapetalae</taxon>
        <taxon>rosids</taxon>
        <taxon>fabids</taxon>
        <taxon>Fabales</taxon>
        <taxon>Fabaceae</taxon>
        <taxon>Papilionoideae</taxon>
        <taxon>50 kb inversion clade</taxon>
        <taxon>NPAAA clade</taxon>
        <taxon>indigoferoid/millettioid clade</taxon>
        <taxon>Phaseoleae</taxon>
        <taxon>Mucuna</taxon>
    </lineage>
</organism>
<evidence type="ECO:0000256" key="1">
    <source>
        <dbReference type="ARBA" id="ARBA00004479"/>
    </source>
</evidence>
<feature type="domain" description="Leucine-rich repeat-containing N-terminal plant-type" evidence="10">
    <location>
        <begin position="62"/>
        <end position="100"/>
    </location>
</feature>
<reference evidence="11" key="1">
    <citation type="submission" date="2018-05" db="EMBL/GenBank/DDBJ databases">
        <title>Draft genome of Mucuna pruriens seed.</title>
        <authorList>
            <person name="Nnadi N.E."/>
            <person name="Vos R."/>
            <person name="Hasami M.H."/>
            <person name="Devisetty U.K."/>
            <person name="Aguiy J.C."/>
        </authorList>
    </citation>
    <scope>NUCLEOTIDE SEQUENCE [LARGE SCALE GENOMIC DNA]</scope>
    <source>
        <strain evidence="11">JCA_2017</strain>
    </source>
</reference>
<sequence length="146" mass="16642">MFPLYSSNDIEEVRGIYRWEDCKVLMIKLLFGMELWRKKGWLVLLGAIVLGEVLGCGGCFEEEKGALLELKATYGNESFLQSWVDNPKSNCCAWERVTCDSSSGHVIHLSLSRTTQIPNCLNNTRLLNYSLFLSFRELTTLVKINL</sequence>
<comment type="caution">
    <text evidence="11">The sequence shown here is derived from an EMBL/GenBank/DDBJ whole genome shotgun (WGS) entry which is preliminary data.</text>
</comment>
<evidence type="ECO:0000313" key="12">
    <source>
        <dbReference type="Proteomes" id="UP000257109"/>
    </source>
</evidence>
<dbReference type="AlphaFoldDB" id="A0A371GEC1"/>
<evidence type="ECO:0000259" key="10">
    <source>
        <dbReference type="Pfam" id="PF08263"/>
    </source>
</evidence>
<comment type="subcellular location">
    <subcellularLocation>
        <location evidence="1">Membrane</location>
        <topology evidence="1">Single-pass type I membrane protein</topology>
    </subcellularLocation>
</comment>
<keyword evidence="2" id="KW-0433">Leucine-rich repeat</keyword>
<evidence type="ECO:0000313" key="11">
    <source>
        <dbReference type="EMBL" id="RDX88929.1"/>
    </source>
</evidence>
<keyword evidence="7" id="KW-0472">Membrane</keyword>
<keyword evidence="3" id="KW-0812">Transmembrane</keyword>
<evidence type="ECO:0000256" key="8">
    <source>
        <dbReference type="ARBA" id="ARBA00023170"/>
    </source>
</evidence>
<evidence type="ECO:0000256" key="9">
    <source>
        <dbReference type="ARBA" id="ARBA00023180"/>
    </source>
</evidence>
<dbReference type="InterPro" id="IPR032675">
    <property type="entry name" value="LRR_dom_sf"/>
</dbReference>
<dbReference type="OrthoDB" id="1433538at2759"/>
<keyword evidence="8" id="KW-0675">Receptor</keyword>
<keyword evidence="12" id="KW-1185">Reference proteome</keyword>
<dbReference type="GO" id="GO:0016020">
    <property type="term" value="C:membrane"/>
    <property type="evidence" value="ECO:0007669"/>
    <property type="project" value="UniProtKB-SubCell"/>
</dbReference>
<evidence type="ECO:0000256" key="5">
    <source>
        <dbReference type="ARBA" id="ARBA00022737"/>
    </source>
</evidence>
<dbReference type="PANTHER" id="PTHR48063:SF35">
    <property type="entry name" value="RECEPTOR-LIKE PROTEIN 12"/>
    <property type="match status" value="1"/>
</dbReference>